<dbReference type="AlphaFoldDB" id="A0A5J5BXL7"/>
<accession>A0A5J5BXL7</accession>
<dbReference type="InterPro" id="IPR029058">
    <property type="entry name" value="AB_hydrolase_fold"/>
</dbReference>
<name>A0A5J5BXL7_9ASTE</name>
<dbReference type="SUPFAM" id="SSF53474">
    <property type="entry name" value="alpha/beta-Hydrolases"/>
    <property type="match status" value="1"/>
</dbReference>
<evidence type="ECO:0000256" key="1">
    <source>
        <dbReference type="ARBA" id="ARBA00010515"/>
    </source>
</evidence>
<dbReference type="PANTHER" id="PTHR23024:SF577">
    <property type="entry name" value="CARBOXYLESTERASE 2-RELATED"/>
    <property type="match status" value="1"/>
</dbReference>
<keyword evidence="4" id="KW-1185">Reference proteome</keyword>
<evidence type="ECO:0000313" key="4">
    <source>
        <dbReference type="Proteomes" id="UP000325577"/>
    </source>
</evidence>
<dbReference type="Gene3D" id="3.40.50.1820">
    <property type="entry name" value="alpha/beta hydrolase"/>
    <property type="match status" value="1"/>
</dbReference>
<gene>
    <name evidence="3" type="ORF">F0562_002889</name>
</gene>
<proteinExistence type="inferred from homology"/>
<feature type="domain" description="Alpha/beta hydrolase fold-3" evidence="2">
    <location>
        <begin position="51"/>
        <end position="252"/>
    </location>
</feature>
<organism evidence="3 4">
    <name type="scientific">Nyssa sinensis</name>
    <dbReference type="NCBI Taxonomy" id="561372"/>
    <lineage>
        <taxon>Eukaryota</taxon>
        <taxon>Viridiplantae</taxon>
        <taxon>Streptophyta</taxon>
        <taxon>Embryophyta</taxon>
        <taxon>Tracheophyta</taxon>
        <taxon>Spermatophyta</taxon>
        <taxon>Magnoliopsida</taxon>
        <taxon>eudicotyledons</taxon>
        <taxon>Gunneridae</taxon>
        <taxon>Pentapetalae</taxon>
        <taxon>asterids</taxon>
        <taxon>Cornales</taxon>
        <taxon>Nyssaceae</taxon>
        <taxon>Nyssa</taxon>
    </lineage>
</organism>
<reference evidence="3 4" key="1">
    <citation type="submission" date="2019-09" db="EMBL/GenBank/DDBJ databases">
        <title>A chromosome-level genome assembly of the Chinese tupelo Nyssa sinensis.</title>
        <authorList>
            <person name="Yang X."/>
            <person name="Kang M."/>
            <person name="Yang Y."/>
            <person name="Xiong H."/>
            <person name="Wang M."/>
            <person name="Zhang Z."/>
            <person name="Wang Z."/>
            <person name="Wu H."/>
            <person name="Ma T."/>
            <person name="Liu J."/>
            <person name="Xi Z."/>
        </authorList>
    </citation>
    <scope>NUCLEOTIDE SEQUENCE [LARGE SCALE GENOMIC DNA]</scope>
    <source>
        <strain evidence="3">J267</strain>
        <tissue evidence="3">Leaf</tissue>
    </source>
</reference>
<dbReference type="EMBL" id="CM018032">
    <property type="protein sequence ID" value="KAA8546372.1"/>
    <property type="molecule type" value="Genomic_DNA"/>
</dbReference>
<dbReference type="Proteomes" id="UP000325577">
    <property type="component" value="Linkage Group LG1"/>
</dbReference>
<dbReference type="InterPro" id="IPR013094">
    <property type="entry name" value="AB_hydrolase_3"/>
</dbReference>
<comment type="similarity">
    <text evidence="1">Belongs to the 'GDXG' lipolytic enzyme family.</text>
</comment>
<dbReference type="InterPro" id="IPR050466">
    <property type="entry name" value="Carboxylest/Gibb_receptor"/>
</dbReference>
<evidence type="ECO:0000313" key="3">
    <source>
        <dbReference type="EMBL" id="KAA8546372.1"/>
    </source>
</evidence>
<dbReference type="Pfam" id="PF07859">
    <property type="entry name" value="Abhydrolase_3"/>
    <property type="match status" value="1"/>
</dbReference>
<sequence length="289" mass="32431">MERLQPDNVPPSLDSKTGVQSKDVVISAETNVSARLYIPKDSNSDHKLPLIIYFHGGGFISGSPFQEVYHYYLNSIVAEAKVVAVSVDYRLAPENPISTLYDDSWFVLKWVASHYKGGGNETWLKDYVDFERVFFGGESAGGNIVHNMAMRCGSEKLDDVKLLGIFLINPYFFGKERIGQNEAKLPSDVIKSVENLWLIAGRMSIGLDDPRVDPLSDPKLSSLGGSKVLVSIAEKDWLRDRDNQVNYQLIKQPILCSFQVFELKLNWVSCEWHFAAVVGLDNPKGRVEK</sequence>
<dbReference type="OrthoDB" id="408631at2759"/>
<evidence type="ECO:0000259" key="2">
    <source>
        <dbReference type="Pfam" id="PF07859"/>
    </source>
</evidence>
<protein>
    <recommendedName>
        <fullName evidence="2">Alpha/beta hydrolase fold-3 domain-containing protein</fullName>
    </recommendedName>
</protein>
<dbReference type="PANTHER" id="PTHR23024">
    <property type="entry name" value="ARYLACETAMIDE DEACETYLASE"/>
    <property type="match status" value="1"/>
</dbReference>
<dbReference type="GO" id="GO:0016787">
    <property type="term" value="F:hydrolase activity"/>
    <property type="evidence" value="ECO:0007669"/>
    <property type="project" value="InterPro"/>
</dbReference>